<dbReference type="EMBL" id="LOED01000001">
    <property type="protein sequence ID" value="KXG78809.1"/>
    <property type="molecule type" value="Genomic_DNA"/>
</dbReference>
<protein>
    <submittedName>
        <fullName evidence="1">Uncharacterized protein</fullName>
    </submittedName>
</protein>
<dbReference type="RefSeq" id="WP_066350836.1">
    <property type="nucleotide sequence ID" value="NZ_LOED01000001.1"/>
</dbReference>
<dbReference type="OrthoDB" id="2112831at2"/>
<dbReference type="Pfam" id="PF20074">
    <property type="entry name" value="DUF6470"/>
    <property type="match status" value="1"/>
</dbReference>
<dbReference type="InterPro" id="IPR045527">
    <property type="entry name" value="DUF6470"/>
</dbReference>
<reference evidence="1 2" key="1">
    <citation type="submission" date="2015-12" db="EMBL/GenBank/DDBJ databases">
        <title>Draft genome sequnece of Fervidicola ferrireducens strain Y170.</title>
        <authorList>
            <person name="Patel B.K."/>
        </authorList>
    </citation>
    <scope>NUCLEOTIDE SEQUENCE [LARGE SCALE GENOMIC DNA]</scope>
    <source>
        <strain evidence="1 2">Y170</strain>
    </source>
</reference>
<evidence type="ECO:0000313" key="2">
    <source>
        <dbReference type="Proteomes" id="UP000070427"/>
    </source>
</evidence>
<dbReference type="AlphaFoldDB" id="A0A140LE34"/>
<dbReference type="STRING" id="520764.AN618_01470"/>
<organism evidence="1 2">
    <name type="scientific">Fervidicola ferrireducens</name>
    <dbReference type="NCBI Taxonomy" id="520764"/>
    <lineage>
        <taxon>Bacteria</taxon>
        <taxon>Bacillati</taxon>
        <taxon>Bacillota</taxon>
        <taxon>Clostridia</taxon>
        <taxon>Thermosediminibacterales</taxon>
        <taxon>Thermosediminibacteraceae</taxon>
        <taxon>Fervidicola</taxon>
    </lineage>
</organism>
<keyword evidence="2" id="KW-1185">Reference proteome</keyword>
<dbReference type="Proteomes" id="UP000070427">
    <property type="component" value="Unassembled WGS sequence"/>
</dbReference>
<comment type="caution">
    <text evidence="1">The sequence shown here is derived from an EMBL/GenBank/DDBJ whole genome shotgun (WGS) entry which is preliminary data.</text>
</comment>
<sequence length="192" mass="21916">MQIYTLDIQFSFGELGIDYKKGNMEIKKDITGGFDLEKKSPDLEVKVEHPRIERIDLEAPFSEIGLADMPTLARQWFYEAKDLTWQAVEKIVQEGDTLGAIEKEISIADLAEQDAFPEKDFNVDLIPKTPPDIHFSEGKVDIGLKEGYVKVSVNPFPVDISYEYAKVRPYLEKPPYIKITPVKVGEYMDVRV</sequence>
<evidence type="ECO:0000313" key="1">
    <source>
        <dbReference type="EMBL" id="KXG78809.1"/>
    </source>
</evidence>
<name>A0A140LE34_9FIRM</name>
<accession>A0A140LE34</accession>
<gene>
    <name evidence="1" type="ORF">AN618_01470</name>
</gene>
<proteinExistence type="predicted"/>
<dbReference type="InParanoid" id="A0A140LE34"/>